<organism evidence="1 2">
    <name type="scientific">Marinobacterium aestuariivivens</name>
    <dbReference type="NCBI Taxonomy" id="1698799"/>
    <lineage>
        <taxon>Bacteria</taxon>
        <taxon>Pseudomonadati</taxon>
        <taxon>Pseudomonadota</taxon>
        <taxon>Gammaproteobacteria</taxon>
        <taxon>Oceanospirillales</taxon>
        <taxon>Oceanospirillaceae</taxon>
        <taxon>Marinobacterium</taxon>
    </lineage>
</organism>
<dbReference type="EMBL" id="JBHSWE010000001">
    <property type="protein sequence ID" value="MFC6673260.1"/>
    <property type="molecule type" value="Genomic_DNA"/>
</dbReference>
<protein>
    <submittedName>
        <fullName evidence="1">Uncharacterized protein</fullName>
    </submittedName>
</protein>
<evidence type="ECO:0000313" key="2">
    <source>
        <dbReference type="Proteomes" id="UP001596422"/>
    </source>
</evidence>
<sequence>MTIAINDLHESKTLDSKALTRVRGGYMYKPAYFGPSFTNIKELTNISEQLNIAVGSAGVYQGNANTVSQGAPSCGRCNRRTQSD</sequence>
<evidence type="ECO:0000313" key="1">
    <source>
        <dbReference type="EMBL" id="MFC6673260.1"/>
    </source>
</evidence>
<accession>A0ABW2A763</accession>
<keyword evidence="2" id="KW-1185">Reference proteome</keyword>
<proteinExistence type="predicted"/>
<dbReference type="RefSeq" id="WP_379911632.1">
    <property type="nucleotide sequence ID" value="NZ_JBHSWE010000001.1"/>
</dbReference>
<reference evidence="2" key="1">
    <citation type="journal article" date="2019" name="Int. J. Syst. Evol. Microbiol.">
        <title>The Global Catalogue of Microorganisms (GCM) 10K type strain sequencing project: providing services to taxonomists for standard genome sequencing and annotation.</title>
        <authorList>
            <consortium name="The Broad Institute Genomics Platform"/>
            <consortium name="The Broad Institute Genome Sequencing Center for Infectious Disease"/>
            <person name="Wu L."/>
            <person name="Ma J."/>
        </authorList>
    </citation>
    <scope>NUCLEOTIDE SEQUENCE [LARGE SCALE GENOMIC DNA]</scope>
    <source>
        <strain evidence="2">NBRC 111756</strain>
    </source>
</reference>
<gene>
    <name evidence="1" type="ORF">ACFQDL_26605</name>
</gene>
<dbReference type="Proteomes" id="UP001596422">
    <property type="component" value="Unassembled WGS sequence"/>
</dbReference>
<comment type="caution">
    <text evidence="1">The sequence shown here is derived from an EMBL/GenBank/DDBJ whole genome shotgun (WGS) entry which is preliminary data.</text>
</comment>
<name>A0ABW2A763_9GAMM</name>